<feature type="signal peptide" evidence="5">
    <location>
        <begin position="1"/>
        <end position="29"/>
    </location>
</feature>
<dbReference type="SUPFAM" id="SSF52058">
    <property type="entry name" value="L domain-like"/>
    <property type="match status" value="2"/>
</dbReference>
<evidence type="ECO:0000256" key="5">
    <source>
        <dbReference type="SAM" id="SignalP"/>
    </source>
</evidence>
<evidence type="ECO:0000259" key="6">
    <source>
        <dbReference type="PROSITE" id="PS50104"/>
    </source>
</evidence>
<dbReference type="InterPro" id="IPR000157">
    <property type="entry name" value="TIR_dom"/>
</dbReference>
<dbReference type="GO" id="GO:0006952">
    <property type="term" value="P:defense response"/>
    <property type="evidence" value="ECO:0007669"/>
    <property type="project" value="InterPro"/>
</dbReference>
<dbReference type="PRINTS" id="PR00364">
    <property type="entry name" value="DISEASERSIST"/>
</dbReference>
<dbReference type="Pfam" id="PF01582">
    <property type="entry name" value="TIR"/>
    <property type="match status" value="1"/>
</dbReference>
<keyword evidence="5" id="KW-0732">Signal</keyword>
<evidence type="ECO:0000256" key="4">
    <source>
        <dbReference type="SAM" id="MobiDB-lite"/>
    </source>
</evidence>
<dbReference type="PANTHER" id="PTHR11017:SF570">
    <property type="entry name" value="DISEASE RESISTANCE PROTEIN (TIR-NBS CLASS)-RELATED"/>
    <property type="match status" value="1"/>
</dbReference>
<dbReference type="EMBL" id="AF093642">
    <property type="protein sequence ID" value="AAD25969.1"/>
    <property type="molecule type" value="Genomic_DNA"/>
</dbReference>
<keyword evidence="2" id="KW-0677">Repeat</keyword>
<dbReference type="SUPFAM" id="SSF52200">
    <property type="entry name" value="Toll/Interleukin receptor TIR domain"/>
    <property type="match status" value="1"/>
</dbReference>
<protein>
    <submittedName>
        <fullName evidence="7">Flax rust resistance protein</fullName>
    </submittedName>
</protein>
<dbReference type="Gene3D" id="1.10.8.430">
    <property type="entry name" value="Helical domain of apoptotic protease-activating factors"/>
    <property type="match status" value="1"/>
</dbReference>
<dbReference type="InterPro" id="IPR002182">
    <property type="entry name" value="NB-ARC"/>
</dbReference>
<evidence type="ECO:0000256" key="1">
    <source>
        <dbReference type="ARBA" id="ARBA00022614"/>
    </source>
</evidence>
<dbReference type="GO" id="GO:0007165">
    <property type="term" value="P:signal transduction"/>
    <property type="evidence" value="ECO:0007669"/>
    <property type="project" value="InterPro"/>
</dbReference>
<dbReference type="Gene3D" id="3.40.50.10140">
    <property type="entry name" value="Toll/interleukin-1 receptor homology (TIR) domain"/>
    <property type="match status" value="1"/>
</dbReference>
<dbReference type="SMART" id="SM00255">
    <property type="entry name" value="TIR"/>
    <property type="match status" value="1"/>
</dbReference>
<sequence length="1581" mass="178033">MSYLREVATAVALLLPFILLNKFWRPNSKDSIVNDDDDSTSEVDAIPDSTNPSGSFPSVEYEVFLSFRGPDTREQFTDFLYQFLRRYKIHTFRDDDELRKGKEIGPNLLRAIDQSKIYVPIISSGYADSKWCLMELAEIVRRQEEDPRRIILPIFYMVDPSDVRHQTGCYKKAFRKHANKFDGQTIQNWKDALKKVGDLKGWHIGKNDKQGAIADEVLADIWSHISKENLILETDELVGIDDHITAVLEKMSLDSENVTMVGLYGMGGIGKTTTAKAVYNKISSCFDRCCFIDNIRETQDQKDGVVVLQKKLVSEILRIDSGSVGFNNDSGGRKMIKERVSRFKILVVLDDVDEKFKFEDMLGSPKDFISQSRFIITSRSMRVLGTLNENQCKLYEVGSMSKPRSLELFSKHAFKKNTPPSDYEILANDVVDTTAGLPLTLKVIGSLLFKQKIGVWEDTLEQLRKTLNLDEVYDRLKISYDALKPEAKEIFLDIACFFIGEKKEEPYYMWTDCNFYPASNITFLIQRCMIQVGNNDEFKMHDQLRDMGREIVRREDVRPWKRSRIWSAEEGIDLLLNKKGSSKVKAISIICGADYEFKSECFLNLSELRYLYATFAMLTGDFNNLLPNLKWLELPVYDHGEDDPPLTNFTMKNLIIVILEYSRITADDWGGWRNMMKMPERLKVVRLSSNYSSSGRLFRLSGCWRFPKSIEILSMTEIEMDEVDIGELKKLKTLVLGLCKIQKISGGTFGMLKGLIELDLLSLKCTNLREVVADIGQLSSLKVLKTLEVEEVEIKEFPSGLKELSTSSRIPNLSQLLDLEVLVVYDCKDGIDMPPASPSEDESSVWWKVSKLKSLQLEKTRINVNVVDDASSGGHLPRYLLPTSLTSLKIDRCTEPTWLPGIENLENLTSLEVNDIFQTLGGDLDGLQGLRSLEILRIRKVNGLARIKGLKDLLCSSTCKLRKLYIRECPDLIELLPCELGGQTVVVPSMAELTISDCPRLEVGPMIRSLPKFPMLKKLDLAVANITKEEDLDAIGSLEELVRLELVLDDTCSGIERIASLSKLQKLTTLVVKVPSLREIEGLAELKSLQRLILVGCTSLGRLPLEKLKELDIGGCPDLAELVQTVVAVPSLVELTIRDCPRLEVGPMIQSLPKFPMLNKLTLSMVNITKEDELAVLGSLEELDSLVLKLDDTCSGIERISFLSKLQKLTTLVVEVPSLREIEGLAELKSLQRLILVGCTSLGRLPLEKLKELDIGGCPDLAELVQTVVAVPSLVELTIRDCPRLEVGPMIQSLPKFPMLNKLMLSMVNITKEDELAVLGSLEELDSLVLKLDDTCSGIERISFLSKLQKLTTLVVEVPSLREIEGLAELKSLQRLTLEGCTSLGRLRLEKLKELDIGGCPDLTELVQTVVAVPSLVELTIRDCPRLEVGPMIQSLPNFPMLNELTLSMVNITKEDELEVLGSLEELRSLWLKLDDTCSSIERISSLSKLQKLTRLKVEVPSLREIEGLAELKSLQSLYLQGCTSLERLWPDQQQLGSLKNLIVINIRGCKSLSVDHLSALNTTLPPDVIIIWPDQPYSRW</sequence>
<dbReference type="InterPro" id="IPR032675">
    <property type="entry name" value="LRR_dom_sf"/>
</dbReference>
<dbReference type="Pfam" id="PF23282">
    <property type="entry name" value="WHD_ROQ1"/>
    <property type="match status" value="1"/>
</dbReference>
<dbReference type="InterPro" id="IPR042197">
    <property type="entry name" value="Apaf_helical"/>
</dbReference>
<accession>Q9XEH1</accession>
<dbReference type="InterPro" id="IPR044974">
    <property type="entry name" value="Disease_R_plants"/>
</dbReference>
<keyword evidence="3" id="KW-0520">NAD</keyword>
<feature type="region of interest" description="Disordered" evidence="4">
    <location>
        <begin position="34"/>
        <end position="54"/>
    </location>
</feature>
<feature type="domain" description="TIR" evidence="6">
    <location>
        <begin position="59"/>
        <end position="221"/>
    </location>
</feature>
<feature type="chain" id="PRO_5004336222" evidence="5">
    <location>
        <begin position="30"/>
        <end position="1581"/>
    </location>
</feature>
<dbReference type="InterPro" id="IPR035897">
    <property type="entry name" value="Toll_tir_struct_dom_sf"/>
</dbReference>
<name>Q9XEH1_LINUS</name>
<dbReference type="PROSITE" id="PS50104">
    <property type="entry name" value="TIR"/>
    <property type="match status" value="1"/>
</dbReference>
<dbReference type="FunFam" id="3.40.50.10140:FF:000007">
    <property type="entry name" value="Disease resistance protein (TIR-NBS-LRR class)"/>
    <property type="match status" value="1"/>
</dbReference>
<dbReference type="Gene3D" id="3.80.10.10">
    <property type="entry name" value="Ribonuclease Inhibitor"/>
    <property type="match status" value="4"/>
</dbReference>
<evidence type="ECO:0000313" key="7">
    <source>
        <dbReference type="EMBL" id="AAD25969.1"/>
    </source>
</evidence>
<dbReference type="PANTHER" id="PTHR11017">
    <property type="entry name" value="LEUCINE-RICH REPEAT-CONTAINING PROTEIN"/>
    <property type="match status" value="1"/>
</dbReference>
<dbReference type="InterPro" id="IPR058192">
    <property type="entry name" value="WHD_ROQ1-like"/>
</dbReference>
<reference evidence="7" key="1">
    <citation type="journal article" date="1999" name="Plant Cell">
        <title>Identification of regions in alleles of the flax rust resistance gene L that determine differences in gene-for-gene specificity.</title>
        <authorList>
            <person name="Ellis J.G."/>
            <person name="Lawrence G.J."/>
            <person name="Luck J.E."/>
            <person name="Dodds P.N."/>
        </authorList>
    </citation>
    <scope>NUCLEOTIDE SEQUENCE</scope>
</reference>
<dbReference type="SUPFAM" id="SSF52540">
    <property type="entry name" value="P-loop containing nucleoside triphosphate hydrolases"/>
    <property type="match status" value="1"/>
</dbReference>
<dbReference type="Pfam" id="PF00931">
    <property type="entry name" value="NB-ARC"/>
    <property type="match status" value="1"/>
</dbReference>
<proteinExistence type="predicted"/>
<organism evidence="7">
    <name type="scientific">Linum usitatissimum</name>
    <name type="common">Flax</name>
    <name type="synonym">Linum humile</name>
    <dbReference type="NCBI Taxonomy" id="4006"/>
    <lineage>
        <taxon>Eukaryota</taxon>
        <taxon>Viridiplantae</taxon>
        <taxon>Streptophyta</taxon>
        <taxon>Embryophyta</taxon>
        <taxon>Tracheophyta</taxon>
        <taxon>Spermatophyta</taxon>
        <taxon>Magnoliopsida</taxon>
        <taxon>eudicotyledons</taxon>
        <taxon>Gunneridae</taxon>
        <taxon>Pentapetalae</taxon>
        <taxon>rosids</taxon>
        <taxon>fabids</taxon>
        <taxon>Malpighiales</taxon>
        <taxon>Linaceae</taxon>
        <taxon>Linum</taxon>
    </lineage>
</organism>
<gene>
    <name evidence="7" type="primary">L</name>
</gene>
<dbReference type="Gene3D" id="3.40.50.300">
    <property type="entry name" value="P-loop containing nucleotide triphosphate hydrolases"/>
    <property type="match status" value="1"/>
</dbReference>
<evidence type="ECO:0000256" key="3">
    <source>
        <dbReference type="ARBA" id="ARBA00023027"/>
    </source>
</evidence>
<dbReference type="InterPro" id="IPR027417">
    <property type="entry name" value="P-loop_NTPase"/>
</dbReference>
<keyword evidence="1" id="KW-0433">Leucine-rich repeat</keyword>
<evidence type="ECO:0000256" key="2">
    <source>
        <dbReference type="ARBA" id="ARBA00022737"/>
    </source>
</evidence>
<dbReference type="GO" id="GO:0043531">
    <property type="term" value="F:ADP binding"/>
    <property type="evidence" value="ECO:0007669"/>
    <property type="project" value="InterPro"/>
</dbReference>